<dbReference type="Gene3D" id="2.120.10.80">
    <property type="entry name" value="Kelch-type beta propeller"/>
    <property type="match status" value="1"/>
</dbReference>
<accession>A0A095BTF3</accession>
<evidence type="ECO:0000256" key="1">
    <source>
        <dbReference type="ARBA" id="ARBA00022441"/>
    </source>
</evidence>
<dbReference type="Pfam" id="PF01344">
    <property type="entry name" value="Kelch_1"/>
    <property type="match status" value="2"/>
</dbReference>
<keyword evidence="1" id="KW-0880">Kelch repeat</keyword>
<dbReference type="PRINTS" id="PR00501">
    <property type="entry name" value="KELCHREPEAT"/>
</dbReference>
<evidence type="ECO:0000313" key="3">
    <source>
        <dbReference type="EMBL" id="KGB32113.1"/>
    </source>
</evidence>
<name>A0A095BTF3_SCHHA</name>
<dbReference type="SUPFAM" id="SSF117281">
    <property type="entry name" value="Kelch motif"/>
    <property type="match status" value="1"/>
</dbReference>
<dbReference type="InterPro" id="IPR006652">
    <property type="entry name" value="Kelch_1"/>
</dbReference>
<keyword evidence="2" id="KW-0677">Repeat</keyword>
<dbReference type="PANTHER" id="PTHR46344:SF27">
    <property type="entry name" value="KELCH REPEAT SUPERFAMILY PROTEIN"/>
    <property type="match status" value="1"/>
</dbReference>
<organism evidence="3">
    <name type="scientific">Schistosoma haematobium</name>
    <name type="common">Blood fluke</name>
    <dbReference type="NCBI Taxonomy" id="6185"/>
    <lineage>
        <taxon>Eukaryota</taxon>
        <taxon>Metazoa</taxon>
        <taxon>Spiralia</taxon>
        <taxon>Lophotrochozoa</taxon>
        <taxon>Platyhelminthes</taxon>
        <taxon>Trematoda</taxon>
        <taxon>Digenea</taxon>
        <taxon>Strigeidida</taxon>
        <taxon>Schistosomatoidea</taxon>
        <taxon>Schistosomatidae</taxon>
        <taxon>Schistosoma</taxon>
    </lineage>
</organism>
<dbReference type="AlphaFoldDB" id="A0A095BTF3"/>
<gene>
    <name evidence="3" type="ORF">MS3_00214</name>
</gene>
<dbReference type="SMART" id="SM00612">
    <property type="entry name" value="Kelch"/>
    <property type="match status" value="2"/>
</dbReference>
<sequence>MFANITMLQAFLERSGPSVCELNNRLYAVGGHDGPTVQTSGEVFSPETGTWQRIADLNVKRRNAGLLAHDGFLYIIGGEDGENNLTSIEKYDPTANTWSILPSHLTTGRSYAGVAIIERSFI</sequence>
<proteinExistence type="predicted"/>
<dbReference type="STRING" id="6185.A0A095BTF3"/>
<dbReference type="InterPro" id="IPR015915">
    <property type="entry name" value="Kelch-typ_b-propeller"/>
</dbReference>
<dbReference type="EMBL" id="KL250492">
    <property type="protein sequence ID" value="KGB32113.1"/>
    <property type="molecule type" value="Genomic_DNA"/>
</dbReference>
<evidence type="ECO:0000256" key="2">
    <source>
        <dbReference type="ARBA" id="ARBA00022737"/>
    </source>
</evidence>
<reference evidence="3" key="1">
    <citation type="journal article" date="2012" name="Nat. Genet.">
        <title>Whole-genome sequence of Schistosoma haematobium.</title>
        <authorList>
            <person name="Young N.D."/>
            <person name="Jex A.R."/>
            <person name="Li B."/>
            <person name="Liu S."/>
            <person name="Yang L."/>
            <person name="Xiong Z."/>
            <person name="Li Y."/>
            <person name="Cantacessi C."/>
            <person name="Hall R.S."/>
            <person name="Xu X."/>
            <person name="Chen F."/>
            <person name="Wu X."/>
            <person name="Zerlotini A."/>
            <person name="Oliveira G."/>
            <person name="Hofmann A."/>
            <person name="Zhang G."/>
            <person name="Fang X."/>
            <person name="Kang Y."/>
            <person name="Campbell B.E."/>
            <person name="Loukas A."/>
            <person name="Ranganathan S."/>
            <person name="Rollinson D."/>
            <person name="Rinaldi G."/>
            <person name="Brindley P.J."/>
            <person name="Yang H."/>
            <person name="Wang J."/>
            <person name="Wang J."/>
            <person name="Gasser R.B."/>
        </authorList>
    </citation>
    <scope>NUCLEOTIDE SEQUENCE [LARGE SCALE GENOMIC DNA]</scope>
</reference>
<protein>
    <submittedName>
        <fullName evidence="3">Kelch-like protein 3</fullName>
    </submittedName>
</protein>
<dbReference type="PANTHER" id="PTHR46344">
    <property type="entry name" value="OS02G0202900 PROTEIN"/>
    <property type="match status" value="1"/>
</dbReference>